<sequence>MDRVASKQELVRNLTSFIRGQPMHTDIVAGHSNLSSRKKVFAVLYVGTDSVGVSYYDPVSQEVKSLWPPLKRKYQDKFSIATEIMKIIEKKETLGYVMSGKKEGEGQSENYLKYKAGKVESVFEDLISTGILTAFQGYSYDEFHSNIHDTRTPPGIYGYLVGGRQEFQYTELRLEREQQSKAKRLLRAHSDLEMKIPSSFSNLMRAVVAPKMEFVRNLNPSIEGCLMHTSERRLLGLHMGTKNVAGCVYHPAPKIIVPLWPPFYKDDGDIFSIAKQLKEKWGVGLGGWSMKEEQSEHDLILGAAKVECFMDELLNTGVLKDVKHLYYYVRVVLNESGIKRKIRELKLHEMKIFTGEETKLLEDLCDIYAAQFMLMHYYELAGDGEFNGSNTRESKIPADISIFERNNLITVERNKTVLTCALRSAGYLGKVFPGRS</sequence>
<protein>
    <submittedName>
        <fullName evidence="1">Uncharacterized protein</fullName>
    </submittedName>
</protein>
<dbReference type="AlphaFoldDB" id="A0A5C7HM20"/>
<dbReference type="Proteomes" id="UP000323000">
    <property type="component" value="Chromosome 8"/>
</dbReference>
<comment type="caution">
    <text evidence="1">The sequence shown here is derived from an EMBL/GenBank/DDBJ whole genome shotgun (WGS) entry which is preliminary data.</text>
</comment>
<gene>
    <name evidence="1" type="ORF">EZV62_018705</name>
</gene>
<reference evidence="2" key="1">
    <citation type="journal article" date="2019" name="Gigascience">
        <title>De novo genome assembly of the endangered Acer yangbiense, a plant species with extremely small populations endemic to Yunnan Province, China.</title>
        <authorList>
            <person name="Yang J."/>
            <person name="Wariss H.M."/>
            <person name="Tao L."/>
            <person name="Zhang R."/>
            <person name="Yun Q."/>
            <person name="Hollingsworth P."/>
            <person name="Dao Z."/>
            <person name="Luo G."/>
            <person name="Guo H."/>
            <person name="Ma Y."/>
            <person name="Sun W."/>
        </authorList>
    </citation>
    <scope>NUCLEOTIDE SEQUENCE [LARGE SCALE GENOMIC DNA]</scope>
    <source>
        <strain evidence="2">cv. Malutang</strain>
    </source>
</reference>
<proteinExistence type="predicted"/>
<keyword evidence="2" id="KW-1185">Reference proteome</keyword>
<evidence type="ECO:0000313" key="2">
    <source>
        <dbReference type="Proteomes" id="UP000323000"/>
    </source>
</evidence>
<dbReference type="EMBL" id="VAHF01000008">
    <property type="protein sequence ID" value="TXG57392.1"/>
    <property type="molecule type" value="Genomic_DNA"/>
</dbReference>
<name>A0A5C7HM20_9ROSI</name>
<dbReference type="OrthoDB" id="10438170at2759"/>
<evidence type="ECO:0000313" key="1">
    <source>
        <dbReference type="EMBL" id="TXG57392.1"/>
    </source>
</evidence>
<organism evidence="1 2">
    <name type="scientific">Acer yangbiense</name>
    <dbReference type="NCBI Taxonomy" id="1000413"/>
    <lineage>
        <taxon>Eukaryota</taxon>
        <taxon>Viridiplantae</taxon>
        <taxon>Streptophyta</taxon>
        <taxon>Embryophyta</taxon>
        <taxon>Tracheophyta</taxon>
        <taxon>Spermatophyta</taxon>
        <taxon>Magnoliopsida</taxon>
        <taxon>eudicotyledons</taxon>
        <taxon>Gunneridae</taxon>
        <taxon>Pentapetalae</taxon>
        <taxon>rosids</taxon>
        <taxon>malvids</taxon>
        <taxon>Sapindales</taxon>
        <taxon>Sapindaceae</taxon>
        <taxon>Hippocastanoideae</taxon>
        <taxon>Acereae</taxon>
        <taxon>Acer</taxon>
    </lineage>
</organism>
<accession>A0A5C7HM20</accession>